<protein>
    <submittedName>
        <fullName evidence="1">Uncharacterized protein</fullName>
    </submittedName>
</protein>
<reference evidence="2" key="1">
    <citation type="submission" date="2016-10" db="EMBL/GenBank/DDBJ databases">
        <authorList>
            <person name="Varghese N."/>
            <person name="Submissions S."/>
        </authorList>
    </citation>
    <scope>NUCLEOTIDE SEQUENCE [LARGE SCALE GENOMIC DNA]</scope>
    <source>
        <strain evidence="2">CGMCC 1.10223</strain>
    </source>
</reference>
<dbReference type="AlphaFoldDB" id="A0A1I2C348"/>
<dbReference type="OrthoDB" id="2642625at2"/>
<dbReference type="RefSeq" id="WP_046233456.1">
    <property type="nucleotide sequence ID" value="NZ_FONN01000004.1"/>
</dbReference>
<gene>
    <name evidence="1" type="ORF">SAMN04487969_104244</name>
</gene>
<accession>A0A1I2C348</accession>
<keyword evidence="2" id="KW-1185">Reference proteome</keyword>
<sequence>MDKLKNSGFYKLKFFITPEEFKSILMLFEHKQVQFHRTDYAQTKHDYDQVYAAYEAFYQYFTEEEKRIDYHPFFVYSISVSTGHERSVFFIRNEGIPFPYYGQWSEDAFFNEVTNDIKKMTKPLRFSAHAATGAGLQEQKPPVRISKNAMTDLVNSWIFRKYKLIMNGK</sequence>
<proteinExistence type="predicted"/>
<organism evidence="1 2">
    <name type="scientific">Paenibacillus algorifonticola</name>
    <dbReference type="NCBI Taxonomy" id="684063"/>
    <lineage>
        <taxon>Bacteria</taxon>
        <taxon>Bacillati</taxon>
        <taxon>Bacillota</taxon>
        <taxon>Bacilli</taxon>
        <taxon>Bacillales</taxon>
        <taxon>Paenibacillaceae</taxon>
        <taxon>Paenibacillus</taxon>
    </lineage>
</organism>
<dbReference type="Proteomes" id="UP000183410">
    <property type="component" value="Unassembled WGS sequence"/>
</dbReference>
<evidence type="ECO:0000313" key="2">
    <source>
        <dbReference type="Proteomes" id="UP000183410"/>
    </source>
</evidence>
<dbReference type="EMBL" id="FONN01000004">
    <property type="protein sequence ID" value="SFE62759.1"/>
    <property type="molecule type" value="Genomic_DNA"/>
</dbReference>
<evidence type="ECO:0000313" key="1">
    <source>
        <dbReference type="EMBL" id="SFE62759.1"/>
    </source>
</evidence>
<name>A0A1I2C348_9BACL</name>